<evidence type="ECO:0000256" key="1">
    <source>
        <dbReference type="SAM" id="MobiDB-lite"/>
    </source>
</evidence>
<feature type="region of interest" description="Disordered" evidence="1">
    <location>
        <begin position="639"/>
        <end position="695"/>
    </location>
</feature>
<evidence type="ECO:0000313" key="2">
    <source>
        <dbReference type="EMBL" id="PSR93677.1"/>
    </source>
</evidence>
<feature type="compositionally biased region" description="Basic and acidic residues" evidence="1">
    <location>
        <begin position="980"/>
        <end position="996"/>
    </location>
</feature>
<feature type="compositionally biased region" description="Polar residues" evidence="1">
    <location>
        <begin position="242"/>
        <end position="256"/>
    </location>
</feature>
<keyword evidence="3" id="KW-1185">Reference proteome</keyword>
<name>A0A2T3ADV6_9PEZI</name>
<organism evidence="2 3">
    <name type="scientific">Coniella lustricola</name>
    <dbReference type="NCBI Taxonomy" id="2025994"/>
    <lineage>
        <taxon>Eukaryota</taxon>
        <taxon>Fungi</taxon>
        <taxon>Dikarya</taxon>
        <taxon>Ascomycota</taxon>
        <taxon>Pezizomycotina</taxon>
        <taxon>Sordariomycetes</taxon>
        <taxon>Sordariomycetidae</taxon>
        <taxon>Diaporthales</taxon>
        <taxon>Schizoparmaceae</taxon>
        <taxon>Coniella</taxon>
    </lineage>
</organism>
<sequence>MASSKPSTELLDSLWKSQKADHSLSATTLNEAKFILRDSSLCICIEVTTPKPRTNIVDATPFNLEDHAIPAFIKCQLINQKLIDSHNFQDTIALPAVLSALTQLYATNSIKRADVFPTVFRWHCSRTHRTHILFAYTDIKMQSKVYSVDELLNLKNTVSPNLAAAVAVRDNDLCEMLRAKSRVSSRSYNANSVRRANKRTTDECSTTSDEVVFKGTNRRASKTEAQTQQPPTQTGQRDHVTQGPQLSATASTSGADQPTEWRYRGRTGSELMISEPLSAPTGLKAQQSEGFQRFYKAVVSPTHVRVTAGGRIVPNTRNPVSPTTKRPREGDVIANDAQSSEPVQMVGTAAAAAATAKQPMPAIGMPQPMQFFYPGFHPSMSAFHPVTGMPIPVMPPSYSMPMPNPSTAASATAVMQEAPFKENQFNHNNDGKTAAAAVVADAGRAGIRMSPNDQFDQSRPFMYNSQPWMYPIFPPTFPGFVGMSPVPPPGFAGPPFPGAPMIIPSQMAVAPMMGAPGPMGPPTPLSATFPPTAAAAASAPAAAPAPAPTPAPALNLVARQSTMQLSPKPPISSIRPSNVTRKQIDALRVHLRYLEDQLQYNKHQIDEKHMAEKIQQLKGDIERFEVAYKSQADFEERNYPKIEKTKEDVSSSDSRRSLPSTKTSQSQSEESKESKATTATMTSQPRMSKKERARTMVGINSTKSCNASYEYEDTGERFIHGPSKRSKLPSGAALAPVFQPRSVSAFTAPAASTQSQKAWQFCNPSEEITQERLKEMEESLVAAGSKALKLSQHVQELSVEASSQERRVHGHESLGLPYLVGTLPHGANPYASHRVEYEYSRRLTDEELEARQSYWGKESRPDAQGLPKYDGKNFYPPSPLKVSGSRDASHFQRGQETTSETENGKYSPMMRDIDPFCAVTPDNSASKSQDREVGNNEKSVKSAGSAKSTKSFTSQIDNVSDEFAKALAEASTDGTQSEMTHSKDVSETRSADYHDVRTNGTSSKLWQSMLKRGLTSSDVLPSTISSTTARGYLPQFTDQAVLSMSSELSGTVKAPNHGSPSKHNEVNTNGTSTFMVQKATENYPPATAERLSETLLNMVGMKAPAWAN</sequence>
<proteinExistence type="predicted"/>
<dbReference type="AlphaFoldDB" id="A0A2T3ADV6"/>
<reference evidence="2 3" key="1">
    <citation type="journal article" date="2018" name="Mycol. Prog.">
        <title>Coniella lustricola, a new species from submerged detritus.</title>
        <authorList>
            <person name="Raudabaugh D.B."/>
            <person name="Iturriaga T."/>
            <person name="Carver A."/>
            <person name="Mondo S."/>
            <person name="Pangilinan J."/>
            <person name="Lipzen A."/>
            <person name="He G."/>
            <person name="Amirebrahimi M."/>
            <person name="Grigoriev I.V."/>
            <person name="Miller A.N."/>
        </authorList>
    </citation>
    <scope>NUCLEOTIDE SEQUENCE [LARGE SCALE GENOMIC DNA]</scope>
    <source>
        <strain evidence="2 3">B22-T-1</strain>
    </source>
</reference>
<feature type="compositionally biased region" description="Low complexity" evidence="1">
    <location>
        <begin position="226"/>
        <end position="235"/>
    </location>
</feature>
<feature type="compositionally biased region" description="Basic and acidic residues" evidence="1">
    <location>
        <begin position="928"/>
        <end position="940"/>
    </location>
</feature>
<feature type="region of interest" description="Disordered" evidence="1">
    <location>
        <begin position="854"/>
        <end position="953"/>
    </location>
</feature>
<feature type="compositionally biased region" description="Polar residues" evidence="1">
    <location>
        <begin position="892"/>
        <end position="901"/>
    </location>
</feature>
<feature type="compositionally biased region" description="Low complexity" evidence="1">
    <location>
        <begin position="657"/>
        <end position="668"/>
    </location>
</feature>
<feature type="compositionally biased region" description="Polar residues" evidence="1">
    <location>
        <begin position="185"/>
        <end position="194"/>
    </location>
</feature>
<feature type="compositionally biased region" description="Basic and acidic residues" evidence="1">
    <location>
        <begin position="639"/>
        <end position="656"/>
    </location>
</feature>
<feature type="region of interest" description="Disordered" evidence="1">
    <location>
        <begin position="968"/>
        <end position="996"/>
    </location>
</feature>
<dbReference type="STRING" id="2025994.A0A2T3ADV6"/>
<feature type="region of interest" description="Disordered" evidence="1">
    <location>
        <begin position="185"/>
        <end position="261"/>
    </location>
</feature>
<feature type="compositionally biased region" description="Polar residues" evidence="1">
    <location>
        <begin position="1058"/>
        <end position="1069"/>
    </location>
</feature>
<protein>
    <submittedName>
        <fullName evidence="2">Uncharacterized protein</fullName>
    </submittedName>
</protein>
<feature type="region of interest" description="Disordered" evidence="1">
    <location>
        <begin position="1048"/>
        <end position="1069"/>
    </location>
</feature>
<gene>
    <name evidence="2" type="ORF">BD289DRAFT_451720</name>
</gene>
<dbReference type="InParanoid" id="A0A2T3ADV6"/>
<dbReference type="Proteomes" id="UP000241462">
    <property type="component" value="Unassembled WGS sequence"/>
</dbReference>
<dbReference type="OrthoDB" id="5401902at2759"/>
<evidence type="ECO:0000313" key="3">
    <source>
        <dbReference type="Proteomes" id="UP000241462"/>
    </source>
</evidence>
<accession>A0A2T3ADV6</accession>
<dbReference type="EMBL" id="KZ678405">
    <property type="protein sequence ID" value="PSR93677.1"/>
    <property type="molecule type" value="Genomic_DNA"/>
</dbReference>